<dbReference type="SMART" id="SM00368">
    <property type="entry name" value="LRR_RI"/>
    <property type="match status" value="4"/>
</dbReference>
<evidence type="ECO:0000313" key="2">
    <source>
        <dbReference type="Proteomes" id="UP001530293"/>
    </source>
</evidence>
<evidence type="ECO:0000313" key="1">
    <source>
        <dbReference type="EMBL" id="KAL3771820.1"/>
    </source>
</evidence>
<dbReference type="AlphaFoldDB" id="A0ABD3N713"/>
<gene>
    <name evidence="1" type="ORF">ACHAWU_004379</name>
</gene>
<protein>
    <submittedName>
        <fullName evidence="1">Uncharacterized protein</fullName>
    </submittedName>
</protein>
<sequence>MSRSRPWLNVPCHCPTVQNLNRIGDNDPQIRGLALRSTDWDQHAESTDWTARVGHVIGQSIHLRRLEIWIDHPFELLTEFFKHLAWNQSIWHLVLNVSDLSSGELELLLNLIPFLKHNPSLLCIEMGACSENMSTIFLPFLASALSQSLPKHLKRIDLFDNEISDEDAFTFIKAVNDMPVLCSSLLELCLARNSTGRRGCTALCELLKNAATKLQCIDLMKNHIDDECIDILISPLTEKNTVEELNLSMQGKVSVNGWIAFSSILSNPHCSLETIDLGENRINNIASTSLGEALVGNSTLKTIRLSNSIHTGWQGFSSCLRSPRTAIQEIDLQWCQVIDDDGAAALFAALAVNSTVETLVMTSNNTITASGWITCLRLLVNSNSPLALAEMYLGHNNIDDEGSSLMVDLLSKISTVTSLHLDQETPSITANGWRALVDVLQPNSLSKLERLSIGGDPLEVRINKEVIIAIAEALVYNESLDDLSLNRIPISEGGWDALSLVLCNVSSILSTFNSNHTLENIKAYGEVPIVVQTLLRLNDNVNKASVARTKILMHHFSDKDPTCVHNIFGPMALTLVPTAISWVGRDRKTFDFSVMYHFVHSVPWLFK</sequence>
<accession>A0ABD3N713</accession>
<keyword evidence="2" id="KW-1185">Reference proteome</keyword>
<reference evidence="1 2" key="1">
    <citation type="submission" date="2024-10" db="EMBL/GenBank/DDBJ databases">
        <title>Updated reference genomes for cyclostephanoid diatoms.</title>
        <authorList>
            <person name="Roberts W.R."/>
            <person name="Alverson A.J."/>
        </authorList>
    </citation>
    <scope>NUCLEOTIDE SEQUENCE [LARGE SCALE GENOMIC DNA]</scope>
    <source>
        <strain evidence="1 2">AJA232-27</strain>
    </source>
</reference>
<name>A0ABD3N713_9STRA</name>
<dbReference type="InterPro" id="IPR032675">
    <property type="entry name" value="LRR_dom_sf"/>
</dbReference>
<dbReference type="SUPFAM" id="SSF52047">
    <property type="entry name" value="RNI-like"/>
    <property type="match status" value="2"/>
</dbReference>
<dbReference type="Proteomes" id="UP001530293">
    <property type="component" value="Unassembled WGS sequence"/>
</dbReference>
<dbReference type="InterPro" id="IPR027038">
    <property type="entry name" value="RanGap"/>
</dbReference>
<dbReference type="PANTHER" id="PTHR24113:SF15">
    <property type="entry name" value="NACHT DOMAIN-CONTAINING PROTEIN"/>
    <property type="match status" value="1"/>
</dbReference>
<dbReference type="InterPro" id="IPR001611">
    <property type="entry name" value="Leu-rich_rpt"/>
</dbReference>
<dbReference type="EMBL" id="JALLBG020000020">
    <property type="protein sequence ID" value="KAL3771820.1"/>
    <property type="molecule type" value="Genomic_DNA"/>
</dbReference>
<dbReference type="PANTHER" id="PTHR24113">
    <property type="entry name" value="RAN GTPASE-ACTIVATING PROTEIN 1"/>
    <property type="match status" value="1"/>
</dbReference>
<dbReference type="Gene3D" id="3.80.10.10">
    <property type="entry name" value="Ribonuclease Inhibitor"/>
    <property type="match status" value="4"/>
</dbReference>
<comment type="caution">
    <text evidence="1">The sequence shown here is derived from an EMBL/GenBank/DDBJ whole genome shotgun (WGS) entry which is preliminary data.</text>
</comment>
<organism evidence="1 2">
    <name type="scientific">Discostella pseudostelligera</name>
    <dbReference type="NCBI Taxonomy" id="259834"/>
    <lineage>
        <taxon>Eukaryota</taxon>
        <taxon>Sar</taxon>
        <taxon>Stramenopiles</taxon>
        <taxon>Ochrophyta</taxon>
        <taxon>Bacillariophyta</taxon>
        <taxon>Coscinodiscophyceae</taxon>
        <taxon>Thalassiosirophycidae</taxon>
        <taxon>Stephanodiscales</taxon>
        <taxon>Stephanodiscaceae</taxon>
        <taxon>Discostella</taxon>
    </lineage>
</organism>
<proteinExistence type="predicted"/>
<dbReference type="Pfam" id="PF13516">
    <property type="entry name" value="LRR_6"/>
    <property type="match status" value="3"/>
</dbReference>